<dbReference type="AlphaFoldDB" id="A0A0N0WT67"/>
<dbReference type="Proteomes" id="UP000271631">
    <property type="component" value="Unassembled WGS sequence"/>
</dbReference>
<reference evidence="2 3" key="1">
    <citation type="submission" date="2018-08" db="EMBL/GenBank/DDBJ databases">
        <title>Recombination of ecologically and evolutionarily significant loci maintains genetic cohesion in the Pseudomonas syringae species complex.</title>
        <authorList>
            <person name="Dillon M."/>
            <person name="Thakur S."/>
            <person name="Almeida R.N.D."/>
            <person name="Weir B.S."/>
            <person name="Guttman D.S."/>
        </authorList>
    </citation>
    <scope>NUCLEOTIDE SEQUENCE [LARGE SCALE GENOMIC DNA]</scope>
    <source>
        <strain evidence="2 3">ICMP 11281</strain>
    </source>
</reference>
<evidence type="ECO:0000313" key="3">
    <source>
        <dbReference type="Proteomes" id="UP000271631"/>
    </source>
</evidence>
<accession>A0A0N0WT67</accession>
<comment type="caution">
    <text evidence="2">The sequence shown here is derived from an EMBL/GenBank/DDBJ whole genome shotgun (WGS) entry which is preliminary data.</text>
</comment>
<organism evidence="2 3">
    <name type="scientific">Pseudomonas syringae pv. maculicola</name>
    <dbReference type="NCBI Taxonomy" id="59511"/>
    <lineage>
        <taxon>Bacteria</taxon>
        <taxon>Pseudomonadati</taxon>
        <taxon>Pseudomonadota</taxon>
        <taxon>Gammaproteobacteria</taxon>
        <taxon>Pseudomonadales</taxon>
        <taxon>Pseudomonadaceae</taxon>
        <taxon>Pseudomonas</taxon>
    </lineage>
</organism>
<protein>
    <submittedName>
        <fullName evidence="2">Uncharacterized protein</fullName>
    </submittedName>
</protein>
<dbReference type="EMBL" id="RBUQ01000190">
    <property type="protein sequence ID" value="RMV35628.1"/>
    <property type="molecule type" value="Genomic_DNA"/>
</dbReference>
<evidence type="ECO:0000256" key="1">
    <source>
        <dbReference type="SAM" id="MobiDB-lite"/>
    </source>
</evidence>
<name>A0A0N0WT67_PSEYM</name>
<proteinExistence type="predicted"/>
<sequence length="44" mass="4854">MICSFHPEQRAVNDQKATQLPHGQAAVLPWRETAASDPAHSQQT</sequence>
<gene>
    <name evidence="2" type="ORF">ALP13_102748</name>
</gene>
<feature type="region of interest" description="Disordered" evidence="1">
    <location>
        <begin position="1"/>
        <end position="44"/>
    </location>
</feature>
<evidence type="ECO:0000313" key="2">
    <source>
        <dbReference type="EMBL" id="RMV35628.1"/>
    </source>
</evidence>